<dbReference type="EMBL" id="CM004387">
    <property type="protein sequence ID" value="KAG8662263.1"/>
    <property type="molecule type" value="Genomic_DNA"/>
</dbReference>
<accession>A0ACB7IBJ0</accession>
<gene>
    <name evidence="1" type="ORF">MANES_01G081400v8</name>
</gene>
<comment type="caution">
    <text evidence="1">The sequence shown here is derived from an EMBL/GenBank/DDBJ whole genome shotgun (WGS) entry which is preliminary data.</text>
</comment>
<sequence length="2138" mass="228580">MDYDDNDLQSQSFHLAGEGSNKFPPVLQPYALPKFDFDDSLHGTLRFDSLVETEVFLGIENNEDSQWIEDFSRGSSGIQFSPGAAESCSISRCNNVWSEATSSESVEMLLKSVGLEEHIPAQINTKESDGCDELGCIVKQMEPSSKQDTSIPARVVGITSLQPTLQPGEIPEKFSVLNDDGGQQPQVEDSSQIHQANASGDPCLGDLTAISVEVRLASAEGSHFSDDKCNDVNEKEVDTVINESFDNRTQEGSSPVKQTNNTFATAEVIITSNDGLINEGLSNHINEVADKNEDVSGTDMREHLEEGGVLSQGLQMHALVLNAEVDERDTSHLNNPLCMTSEESMEEATEIENNMGNVEEPNVTPKEDSGLEMHVHSVVPLLVVEGNTTVERHEIEKSDPSDIICAEDKVDESSGHAAVNYSLPEVCYSAEFINETHAECHVSLPAIVDCMQMCEENEVPKQCDVDKCDKDVPVTEQKESMHLEADVSESNKITDKEVGTSEGSSSTENELLVSKPQSESTAGNESALDFTSKSADLSCNTLDDVPESSKNGNSTDAVIDHKDVNVSYLPLVLACSDREDENVAKISSEASLSDHKASYQVTTVSEPEQELSTAAEQMMCEPVDNSVAAENACKTERQIEPLDVVIEKVSQDCTKDKELCPAPCDSTANEGDSIEALVEENDDKKARNVSEPTVDSEMLGPSALKESCPDSNQKGQEEHSAVVPRDNSFQQPAVQSSNEHGSSADLDKAAGGSPTVIRTTDLSRDESNKEELQRSSDQSVSVSEVTDGDVTKIQSASKDPPSQHDASKDENSFTFEVSPMADLPRRDSQKWRPFSNTEGGKASPIVDGSTSSSGFGQLDPKIAQGITHGSPKVPDVAVARGASKGSSERKTRRASGKATAKETAKKGNPVKVASSVRSERGDKTTHVSLSPSGVSQLVQSSEMQHHGHVDSSNVKPPFVLATSTSGLPDLNSSILAAAFQQPFTDVQQVQLRAQIFVYGALIQGTPPDEAYMISAFGGPDGSRSIWEKAWRLCIERLHSQKSHLITPETPLQSRSGARAPEQSSKQSALQSMVSSPAVRGSSKGATIVNPIVPPSSPLWSMPTPGDTLQTSGMPRSPVMDYQRALSPLHPHQGPVIRNFVGHGPSWLSQAPFGGPWVASPQASALDTSGRFSVQLPITETVQLTPVKESSVPHSSGAKPTVPMVQSATSAGVSVLDAKMVTAAANQTSADPKPRKRKKTSVSENPGQNVLPPPHVEPIIASVVANPVSTPIASTTPVGFFPKAPTEKFITSVTPTSSDLMLGVQNVETRAISSEDTLGKIKEARLQAEDAAALAASAATHSQEIWDQLDRQKNSGLLPDVETKLASAAVAIAAAAAVAKAAAAAAKVASDAAMQAKLMAEEAVVSCGHHNPSQLNVISLSDGMKIMGKATPASILQGGDGTNSSSSILVAAKEAARRNVETTLAASKRAENMDAIVKAAELAAEAVSQAGKIVAMGDPLSLSELVAAGPGGYWKVGQVTSELVSKSNDIGGGNMNVGSGGGPDTSTRQLKEVASDEKGNQISDIGKSPTSRVVSSEEHGRLLDGVSGSCAITAKDAKGQKGRKASDLTKTIGVVPESEKGAIYSTVQNEYGKGETLKENSIKESSIVEVFKDGSGFKAAWFPAKVLSLKEGKAYVSYTELASGEASEKLKEWVPLKGEGDEAPKIRVARPHTAMPFEGTRKRRRAAIGDYNWSVGDRVDAWIQDSWWEGVVTEQSKKDQPMVTVNFPAQGETAVLKPWELRPSLIWKDEEWIEWSNSGEKRHSSHGVDTPQVKRPRVRSPVVEAKGKGKASRSIDAMESDKSDDPTLLDLSADEKLFNIGKSTKVENRPGSMRMTRTGLQKQGSRVIFGVPKPGKKRKFMEVSKHYVADRSSQLNEANDSVKSTKHLMPQGAGSRGWKNTKAESNERRTAIPKPKVVKSAKPQNVSVRTIPQKDNPTSAVVAPPDDGAVAYNTTKAKDSLNHGENTLEKQNLMGFQSFSVSDGAIEGPVLFSALALPSDSVSSKKMYTSNTKPERMSKGKLAPAGGKLSKIEEDKPLNGNSTKSTSDPVEPRRSNRRIQPTSRLLEGLQSSLMVSKIPSASHDKSHKSRNASRGNNNG</sequence>
<keyword evidence="2" id="KW-1185">Reference proteome</keyword>
<reference evidence="2" key="1">
    <citation type="journal article" date="2016" name="Nat. Biotechnol.">
        <title>Sequencing wild and cultivated cassava and related species reveals extensive interspecific hybridization and genetic diversity.</title>
        <authorList>
            <person name="Bredeson J.V."/>
            <person name="Lyons J.B."/>
            <person name="Prochnik S.E."/>
            <person name="Wu G.A."/>
            <person name="Ha C.M."/>
            <person name="Edsinger-Gonzales E."/>
            <person name="Grimwood J."/>
            <person name="Schmutz J."/>
            <person name="Rabbi I.Y."/>
            <person name="Egesi C."/>
            <person name="Nauluvula P."/>
            <person name="Lebot V."/>
            <person name="Ndunguru J."/>
            <person name="Mkamilo G."/>
            <person name="Bart R.S."/>
            <person name="Setter T.L."/>
            <person name="Gleadow R.M."/>
            <person name="Kulakow P."/>
            <person name="Ferguson M.E."/>
            <person name="Rounsley S."/>
            <person name="Rokhsar D.S."/>
        </authorList>
    </citation>
    <scope>NUCLEOTIDE SEQUENCE [LARGE SCALE GENOMIC DNA]</scope>
    <source>
        <strain evidence="2">cv. AM560-2</strain>
    </source>
</reference>
<organism evidence="1 2">
    <name type="scientific">Manihot esculenta</name>
    <name type="common">Cassava</name>
    <name type="synonym">Jatropha manihot</name>
    <dbReference type="NCBI Taxonomy" id="3983"/>
    <lineage>
        <taxon>Eukaryota</taxon>
        <taxon>Viridiplantae</taxon>
        <taxon>Streptophyta</taxon>
        <taxon>Embryophyta</taxon>
        <taxon>Tracheophyta</taxon>
        <taxon>Spermatophyta</taxon>
        <taxon>Magnoliopsida</taxon>
        <taxon>eudicotyledons</taxon>
        <taxon>Gunneridae</taxon>
        <taxon>Pentapetalae</taxon>
        <taxon>rosids</taxon>
        <taxon>fabids</taxon>
        <taxon>Malpighiales</taxon>
        <taxon>Euphorbiaceae</taxon>
        <taxon>Crotonoideae</taxon>
        <taxon>Manihoteae</taxon>
        <taxon>Manihot</taxon>
    </lineage>
</organism>
<name>A0ACB7IBJ0_MANES</name>
<protein>
    <submittedName>
        <fullName evidence="1">Uncharacterized protein</fullName>
    </submittedName>
</protein>
<evidence type="ECO:0000313" key="2">
    <source>
        <dbReference type="Proteomes" id="UP000091857"/>
    </source>
</evidence>
<dbReference type="Proteomes" id="UP000091857">
    <property type="component" value="Chromosome 1"/>
</dbReference>
<evidence type="ECO:0000313" key="1">
    <source>
        <dbReference type="EMBL" id="KAG8662263.1"/>
    </source>
</evidence>
<proteinExistence type="predicted"/>